<accession>A0A4Q7LFR1</accession>
<dbReference type="Proteomes" id="UP000293433">
    <property type="component" value="Unassembled WGS sequence"/>
</dbReference>
<feature type="transmembrane region" description="Helical" evidence="8">
    <location>
        <begin position="217"/>
        <end position="236"/>
    </location>
</feature>
<dbReference type="PANTHER" id="PTHR30472">
    <property type="entry name" value="FERRIC ENTEROBACTIN TRANSPORT SYSTEM PERMEASE PROTEIN"/>
    <property type="match status" value="1"/>
</dbReference>
<feature type="transmembrane region" description="Helical" evidence="8">
    <location>
        <begin position="26"/>
        <end position="49"/>
    </location>
</feature>
<evidence type="ECO:0000256" key="3">
    <source>
        <dbReference type="ARBA" id="ARBA00022448"/>
    </source>
</evidence>
<gene>
    <name evidence="9" type="ORF">EV685_2934</name>
</gene>
<dbReference type="EMBL" id="SGWV01000010">
    <property type="protein sequence ID" value="RZS53306.1"/>
    <property type="molecule type" value="Genomic_DNA"/>
</dbReference>
<dbReference type="GO" id="GO:0022857">
    <property type="term" value="F:transmembrane transporter activity"/>
    <property type="evidence" value="ECO:0007669"/>
    <property type="project" value="InterPro"/>
</dbReference>
<dbReference type="InterPro" id="IPR000522">
    <property type="entry name" value="ABC_transptr_permease_BtuC"/>
</dbReference>
<dbReference type="GO" id="GO:0033214">
    <property type="term" value="P:siderophore-iron import into cell"/>
    <property type="evidence" value="ECO:0007669"/>
    <property type="project" value="TreeGrafter"/>
</dbReference>
<evidence type="ECO:0000256" key="2">
    <source>
        <dbReference type="ARBA" id="ARBA00007935"/>
    </source>
</evidence>
<reference evidence="9 10" key="1">
    <citation type="submission" date="2019-02" db="EMBL/GenBank/DDBJ databases">
        <title>Genomic Encyclopedia of Type Strains, Phase IV (KMG-IV): sequencing the most valuable type-strain genomes for metagenomic binning, comparative biology and taxonomic classification.</title>
        <authorList>
            <person name="Goeker M."/>
        </authorList>
    </citation>
    <scope>NUCLEOTIDE SEQUENCE [LARGE SCALE GENOMIC DNA]</scope>
    <source>
        <strain evidence="9 10">DSM 10617</strain>
    </source>
</reference>
<feature type="transmembrane region" description="Helical" evidence="8">
    <location>
        <begin position="144"/>
        <end position="165"/>
    </location>
</feature>
<evidence type="ECO:0000313" key="10">
    <source>
        <dbReference type="Proteomes" id="UP000293433"/>
    </source>
</evidence>
<keyword evidence="6 8" id="KW-1133">Transmembrane helix</keyword>
<keyword evidence="5 8" id="KW-0812">Transmembrane</keyword>
<organism evidence="9 10">
    <name type="scientific">Sphaerotilus mobilis</name>
    <dbReference type="NCBI Taxonomy" id="47994"/>
    <lineage>
        <taxon>Bacteria</taxon>
        <taxon>Pseudomonadati</taxon>
        <taxon>Pseudomonadota</taxon>
        <taxon>Betaproteobacteria</taxon>
        <taxon>Burkholderiales</taxon>
        <taxon>Sphaerotilaceae</taxon>
        <taxon>Sphaerotilus</taxon>
    </lineage>
</organism>
<keyword evidence="10" id="KW-1185">Reference proteome</keyword>
<keyword evidence="3" id="KW-0813">Transport</keyword>
<dbReference type="Gene3D" id="1.10.3470.10">
    <property type="entry name" value="ABC transporter involved in vitamin B12 uptake, BtuC"/>
    <property type="match status" value="1"/>
</dbReference>
<dbReference type="CDD" id="cd06550">
    <property type="entry name" value="TM_ABC_iron-siderophores_like"/>
    <property type="match status" value="1"/>
</dbReference>
<evidence type="ECO:0000313" key="9">
    <source>
        <dbReference type="EMBL" id="RZS53306.1"/>
    </source>
</evidence>
<dbReference type="SUPFAM" id="SSF81345">
    <property type="entry name" value="ABC transporter involved in vitamin B12 uptake, BtuC"/>
    <property type="match status" value="1"/>
</dbReference>
<dbReference type="Pfam" id="PF01032">
    <property type="entry name" value="FecCD"/>
    <property type="match status" value="1"/>
</dbReference>
<protein>
    <submittedName>
        <fullName evidence="9">Iron complex transport system permease protein</fullName>
    </submittedName>
</protein>
<feature type="transmembrane region" description="Helical" evidence="8">
    <location>
        <begin position="108"/>
        <end position="132"/>
    </location>
</feature>
<evidence type="ECO:0000256" key="1">
    <source>
        <dbReference type="ARBA" id="ARBA00004651"/>
    </source>
</evidence>
<feature type="transmembrane region" description="Helical" evidence="8">
    <location>
        <begin position="174"/>
        <end position="197"/>
    </location>
</feature>
<dbReference type="GO" id="GO:0005886">
    <property type="term" value="C:plasma membrane"/>
    <property type="evidence" value="ECO:0007669"/>
    <property type="project" value="UniProtKB-SubCell"/>
</dbReference>
<dbReference type="InterPro" id="IPR037294">
    <property type="entry name" value="ABC_BtuC-like"/>
</dbReference>
<comment type="caution">
    <text evidence="9">The sequence shown here is derived from an EMBL/GenBank/DDBJ whole genome shotgun (WGS) entry which is preliminary data.</text>
</comment>
<evidence type="ECO:0000256" key="8">
    <source>
        <dbReference type="SAM" id="Phobius"/>
    </source>
</evidence>
<feature type="transmembrane region" description="Helical" evidence="8">
    <location>
        <begin position="69"/>
        <end position="96"/>
    </location>
</feature>
<comment type="similarity">
    <text evidence="2">Belongs to the binding-protein-dependent transport system permease family. FecCD subfamily.</text>
</comment>
<keyword evidence="7 8" id="KW-0472">Membrane</keyword>
<sequence length="360" mass="36999">MNEALAARGAGVLPGWRDRQARRLTVGLVVAVLSLLSFVLDVATGPAMLPVVQVGRSLAGLPTDASVDTIVWTLRLPIAFTALAVGAALGLSGAVMQTLLNNPLASSYTLGISAGAGFGAAVVIVLGTQLGAVGLAGAWLSSDWAIPLAAFLFAGLACAGVWWLGTLRGDSPELLVLAGIAMLFMFQALQSLLQFIASPEALQQLVFWLFGSLQKASWAKLAVIATVLGLGVLALSRDVWALTALRLGDEAARGLGVSVRGLRLRCFVIISALTGVAVAFVGTIGFVGLVAPHVARMAVGEDQRAFLPVSALTGALLLSAASVGSKSVMPGAIFPIGIVTALIGVPCFILIILRHRRPIA</sequence>
<comment type="subcellular location">
    <subcellularLocation>
        <location evidence="1">Cell membrane</location>
        <topology evidence="1">Multi-pass membrane protein</topology>
    </subcellularLocation>
</comment>
<evidence type="ECO:0000256" key="7">
    <source>
        <dbReference type="ARBA" id="ARBA00023136"/>
    </source>
</evidence>
<feature type="transmembrane region" description="Helical" evidence="8">
    <location>
        <begin position="267"/>
        <end position="291"/>
    </location>
</feature>
<dbReference type="PANTHER" id="PTHR30472:SF25">
    <property type="entry name" value="ABC TRANSPORTER PERMEASE PROTEIN MJ0876-RELATED"/>
    <property type="match status" value="1"/>
</dbReference>
<dbReference type="RefSeq" id="WP_130482753.1">
    <property type="nucleotide sequence ID" value="NZ_SGWV01000010.1"/>
</dbReference>
<keyword evidence="4" id="KW-1003">Cell membrane</keyword>
<dbReference type="AlphaFoldDB" id="A0A4Q7LFR1"/>
<dbReference type="FunFam" id="1.10.3470.10:FF:000001">
    <property type="entry name" value="Vitamin B12 ABC transporter permease BtuC"/>
    <property type="match status" value="1"/>
</dbReference>
<dbReference type="OrthoDB" id="9782305at2"/>
<feature type="transmembrane region" description="Helical" evidence="8">
    <location>
        <begin position="332"/>
        <end position="353"/>
    </location>
</feature>
<evidence type="ECO:0000256" key="5">
    <source>
        <dbReference type="ARBA" id="ARBA00022692"/>
    </source>
</evidence>
<proteinExistence type="inferred from homology"/>
<name>A0A4Q7LFR1_9BURK</name>
<evidence type="ECO:0000256" key="4">
    <source>
        <dbReference type="ARBA" id="ARBA00022475"/>
    </source>
</evidence>
<evidence type="ECO:0000256" key="6">
    <source>
        <dbReference type="ARBA" id="ARBA00022989"/>
    </source>
</evidence>